<dbReference type="InterPro" id="IPR010181">
    <property type="entry name" value="CGCAxxGCC_motif"/>
</dbReference>
<dbReference type="Pfam" id="PF09719">
    <property type="entry name" value="C_GCAxxG_C_C"/>
    <property type="match status" value="1"/>
</dbReference>
<keyword evidence="2" id="KW-1185">Reference proteome</keyword>
<evidence type="ECO:0000313" key="1">
    <source>
        <dbReference type="EMBL" id="MCU6700984.1"/>
    </source>
</evidence>
<dbReference type="NCBIfam" id="TIGR01909">
    <property type="entry name" value="C_GCAxxG_C_C"/>
    <property type="match status" value="1"/>
</dbReference>
<proteinExistence type="predicted"/>
<dbReference type="RefSeq" id="WP_262582267.1">
    <property type="nucleotide sequence ID" value="NZ_JAOQJV010000022.1"/>
</dbReference>
<gene>
    <name evidence="1" type="ORF">OCV65_12175</name>
</gene>
<dbReference type="Proteomes" id="UP001207605">
    <property type="component" value="Unassembled WGS sequence"/>
</dbReference>
<reference evidence="1 2" key="1">
    <citation type="journal article" date="2021" name="ISME Commun">
        <title>Automated analysis of genomic sequences facilitates high-throughput and comprehensive description of bacteria.</title>
        <authorList>
            <person name="Hitch T.C.A."/>
        </authorList>
    </citation>
    <scope>NUCLEOTIDE SEQUENCE [LARGE SCALE GENOMIC DNA]</scope>
    <source>
        <strain evidence="1 2">Sanger_02</strain>
    </source>
</reference>
<dbReference type="EMBL" id="JAOQJV010000022">
    <property type="protein sequence ID" value="MCU6700984.1"/>
    <property type="molecule type" value="Genomic_DNA"/>
</dbReference>
<comment type="caution">
    <text evidence="1">The sequence shown here is derived from an EMBL/GenBank/DDBJ whole genome shotgun (WGS) entry which is preliminary data.</text>
</comment>
<name>A0ABT2S8T1_9FIRM</name>
<accession>A0ABT2S8T1</accession>
<evidence type="ECO:0000313" key="2">
    <source>
        <dbReference type="Proteomes" id="UP001207605"/>
    </source>
</evidence>
<sequence length="126" mass="13305">MSKAELAIEKKYNGKCNCAQAVACSFAEEAGVDEETLKAATQAFGVGLATMEGNCGALSGAAMVLGLIHKDRKKTTEDIRAIMTEFKETYGTVVCKELKGVETGKVILPCDDCIRAAAALLEKQLG</sequence>
<organism evidence="1 2">
    <name type="scientific">Dorea ammoniilytica</name>
    <dbReference type="NCBI Taxonomy" id="2981788"/>
    <lineage>
        <taxon>Bacteria</taxon>
        <taxon>Bacillati</taxon>
        <taxon>Bacillota</taxon>
        <taxon>Clostridia</taxon>
        <taxon>Lachnospirales</taxon>
        <taxon>Lachnospiraceae</taxon>
        <taxon>Dorea</taxon>
    </lineage>
</organism>
<protein>
    <submittedName>
        <fullName evidence="1">C-GCAxxG-C-C family protein</fullName>
    </submittedName>
</protein>